<keyword evidence="4 5" id="KW-0143">Chaperone</keyword>
<organism evidence="8 9">
    <name type="scientific">Gemelliphila palaticanis</name>
    <dbReference type="NCBI Taxonomy" id="81950"/>
    <lineage>
        <taxon>Bacteria</taxon>
        <taxon>Bacillati</taxon>
        <taxon>Bacillota</taxon>
        <taxon>Bacilli</taxon>
        <taxon>Bacillales</taxon>
        <taxon>Gemellaceae</taxon>
        <taxon>Gemelliphila</taxon>
    </lineage>
</organism>
<dbReference type="Proteomes" id="UP000531840">
    <property type="component" value="Unassembled WGS sequence"/>
</dbReference>
<comment type="subcellular location">
    <subcellularLocation>
        <location evidence="5">Cytoplasm</location>
    </subcellularLocation>
</comment>
<gene>
    <name evidence="5 8" type="primary">rimM</name>
    <name evidence="8" type="ORF">HZY85_01040</name>
</gene>
<dbReference type="Gene3D" id="2.30.30.240">
    <property type="entry name" value="PRC-barrel domain"/>
    <property type="match status" value="1"/>
</dbReference>
<accession>A0ABX2T0R3</accession>
<dbReference type="RefSeq" id="WP_179939980.1">
    <property type="nucleotide sequence ID" value="NZ_JACBYF010000002.1"/>
</dbReference>
<keyword evidence="1 5" id="KW-0963">Cytoplasm</keyword>
<dbReference type="HAMAP" id="MF_00014">
    <property type="entry name" value="Ribosome_mat_RimM"/>
    <property type="match status" value="1"/>
</dbReference>
<dbReference type="SUPFAM" id="SSF50346">
    <property type="entry name" value="PRC-barrel domain"/>
    <property type="match status" value="1"/>
</dbReference>
<dbReference type="InterPro" id="IPR011961">
    <property type="entry name" value="RimM"/>
</dbReference>
<dbReference type="InterPro" id="IPR036976">
    <property type="entry name" value="RimM_N_sf"/>
</dbReference>
<dbReference type="PANTHER" id="PTHR33692">
    <property type="entry name" value="RIBOSOME MATURATION FACTOR RIMM"/>
    <property type="match status" value="1"/>
</dbReference>
<dbReference type="InterPro" id="IPR011033">
    <property type="entry name" value="PRC_barrel-like_sf"/>
</dbReference>
<evidence type="ECO:0000256" key="4">
    <source>
        <dbReference type="ARBA" id="ARBA00023186"/>
    </source>
</evidence>
<keyword evidence="3 5" id="KW-0698">rRNA processing</keyword>
<keyword evidence="2 5" id="KW-0690">Ribosome biogenesis</keyword>
<dbReference type="EMBL" id="JACBYF010000002">
    <property type="protein sequence ID" value="NYS46780.1"/>
    <property type="molecule type" value="Genomic_DNA"/>
</dbReference>
<dbReference type="InterPro" id="IPR002676">
    <property type="entry name" value="RimM_N"/>
</dbReference>
<comment type="caution">
    <text evidence="8">The sequence shown here is derived from an EMBL/GenBank/DDBJ whole genome shotgun (WGS) entry which is preliminary data.</text>
</comment>
<sequence>MRLKVGKIVNTHALKGELKVISTSDFIEERLSTGSKLIITRGNQVLKEVEVEYSREHKGAFLVKFLGIDSINEAEQYKNLHLKVEEEYLEELEDGEFYYYEIIGCNVYDENNTFIGEVVDILQTGANDVWVVKNDEGKENLIPYIEDVVKNIDIDNKIINIETMEGLLN</sequence>
<comment type="function">
    <text evidence="5">An accessory protein needed during the final step in the assembly of 30S ribosomal subunit, possibly for assembly of the head region. Essential for efficient processing of 16S rRNA. May be needed both before and after RbfA during the maturation of 16S rRNA. It has affinity for free ribosomal 30S subunits but not for 70S ribosomes.</text>
</comment>
<evidence type="ECO:0000259" key="7">
    <source>
        <dbReference type="Pfam" id="PF24986"/>
    </source>
</evidence>
<dbReference type="InterPro" id="IPR056792">
    <property type="entry name" value="PRC_RimM"/>
</dbReference>
<dbReference type="PANTHER" id="PTHR33692:SF1">
    <property type="entry name" value="RIBOSOME MATURATION FACTOR RIMM"/>
    <property type="match status" value="1"/>
</dbReference>
<feature type="domain" description="Ribosome maturation factor RimM PRC barrel" evidence="7">
    <location>
        <begin position="101"/>
        <end position="167"/>
    </location>
</feature>
<feature type="domain" description="RimM N-terminal" evidence="6">
    <location>
        <begin position="5"/>
        <end position="87"/>
    </location>
</feature>
<dbReference type="Pfam" id="PF01782">
    <property type="entry name" value="RimM"/>
    <property type="match status" value="1"/>
</dbReference>
<evidence type="ECO:0000313" key="8">
    <source>
        <dbReference type="EMBL" id="NYS46780.1"/>
    </source>
</evidence>
<evidence type="ECO:0000256" key="1">
    <source>
        <dbReference type="ARBA" id="ARBA00022490"/>
    </source>
</evidence>
<keyword evidence="9" id="KW-1185">Reference proteome</keyword>
<dbReference type="NCBIfam" id="TIGR02273">
    <property type="entry name" value="16S_RimM"/>
    <property type="match status" value="1"/>
</dbReference>
<dbReference type="Gene3D" id="2.40.30.60">
    <property type="entry name" value="RimM"/>
    <property type="match status" value="1"/>
</dbReference>
<dbReference type="InterPro" id="IPR009000">
    <property type="entry name" value="Transl_B-barrel_sf"/>
</dbReference>
<evidence type="ECO:0000256" key="2">
    <source>
        <dbReference type="ARBA" id="ARBA00022517"/>
    </source>
</evidence>
<evidence type="ECO:0000256" key="5">
    <source>
        <dbReference type="HAMAP-Rule" id="MF_00014"/>
    </source>
</evidence>
<evidence type="ECO:0000313" key="9">
    <source>
        <dbReference type="Proteomes" id="UP000531840"/>
    </source>
</evidence>
<name>A0ABX2T0R3_9BACL</name>
<proteinExistence type="inferred from homology"/>
<comment type="domain">
    <text evidence="5">The PRC barrel domain binds ribosomal protein uS19.</text>
</comment>
<dbReference type="SUPFAM" id="SSF50447">
    <property type="entry name" value="Translation proteins"/>
    <property type="match status" value="1"/>
</dbReference>
<evidence type="ECO:0000259" key="6">
    <source>
        <dbReference type="Pfam" id="PF01782"/>
    </source>
</evidence>
<evidence type="ECO:0000256" key="3">
    <source>
        <dbReference type="ARBA" id="ARBA00022552"/>
    </source>
</evidence>
<protein>
    <recommendedName>
        <fullName evidence="5">Ribosome maturation factor RimM</fullName>
    </recommendedName>
</protein>
<comment type="subunit">
    <text evidence="5">Binds ribosomal protein uS19.</text>
</comment>
<dbReference type="Pfam" id="PF24986">
    <property type="entry name" value="PRC_RimM"/>
    <property type="match status" value="1"/>
</dbReference>
<comment type="similarity">
    <text evidence="5">Belongs to the RimM family.</text>
</comment>
<reference evidence="8 9" key="1">
    <citation type="submission" date="2020-07" db="EMBL/GenBank/DDBJ databases">
        <title>MOT database genomes.</title>
        <authorList>
            <person name="Joseph S."/>
            <person name="Aduse-Opoku J."/>
            <person name="Hashim A."/>
            <person name="Wade W."/>
            <person name="Curtis M."/>
        </authorList>
    </citation>
    <scope>NUCLEOTIDE SEQUENCE [LARGE SCALE GENOMIC DNA]</scope>
    <source>
        <strain evidence="8 9">CIP 106318</strain>
    </source>
</reference>